<keyword evidence="2" id="KW-0732">Signal</keyword>
<organism evidence="3 4">
    <name type="scientific">Vallicoccus soli</name>
    <dbReference type="NCBI Taxonomy" id="2339232"/>
    <lineage>
        <taxon>Bacteria</taxon>
        <taxon>Bacillati</taxon>
        <taxon>Actinomycetota</taxon>
        <taxon>Actinomycetes</taxon>
        <taxon>Motilibacterales</taxon>
        <taxon>Vallicoccaceae</taxon>
        <taxon>Vallicoccus</taxon>
    </lineage>
</organism>
<feature type="compositionally biased region" description="Gly residues" evidence="1">
    <location>
        <begin position="34"/>
        <end position="44"/>
    </location>
</feature>
<dbReference type="RefSeq" id="WP_119951409.1">
    <property type="nucleotide sequence ID" value="NZ_QZEZ01000008.1"/>
</dbReference>
<evidence type="ECO:0000256" key="1">
    <source>
        <dbReference type="SAM" id="MobiDB-lite"/>
    </source>
</evidence>
<dbReference type="Proteomes" id="UP000265614">
    <property type="component" value="Unassembled WGS sequence"/>
</dbReference>
<dbReference type="AlphaFoldDB" id="A0A3A3YST8"/>
<feature type="signal peptide" evidence="2">
    <location>
        <begin position="1"/>
        <end position="32"/>
    </location>
</feature>
<feature type="chain" id="PRO_5017181272" description="DUF3558 domain-containing protein" evidence="2">
    <location>
        <begin position="33"/>
        <end position="232"/>
    </location>
</feature>
<name>A0A3A3YST8_9ACTN</name>
<evidence type="ECO:0000256" key="2">
    <source>
        <dbReference type="SAM" id="SignalP"/>
    </source>
</evidence>
<proteinExistence type="predicted"/>
<comment type="caution">
    <text evidence="3">The sequence shown here is derived from an EMBL/GenBank/DDBJ whole genome shotgun (WGS) entry which is preliminary data.</text>
</comment>
<feature type="compositionally biased region" description="Low complexity" evidence="1">
    <location>
        <begin position="45"/>
        <end position="67"/>
    </location>
</feature>
<sequence>MRSRATPAARLLPALVLPALLPALLLSGCSGSGDGDGDAGGAATPGGAPAATGTATPPAGPAAAPAPVALPRDCPGLVPSTRLVEALARPLPGPGAVVRQGPEAASGREGRTTCTWGRTRRAGEPALEVALSAYGTAEVAAGRVDATVERASGRGDAVAPQPVGAVDGFLITGRTASSVVLASGRATLVVTLARGVVPPAAVRPALVEAAQAVLDARPEPLDGAPPATPGTR</sequence>
<accession>A0A3A3YST8</accession>
<feature type="region of interest" description="Disordered" evidence="1">
    <location>
        <begin position="94"/>
        <end position="113"/>
    </location>
</feature>
<feature type="region of interest" description="Disordered" evidence="1">
    <location>
        <begin position="34"/>
        <end position="67"/>
    </location>
</feature>
<keyword evidence="4" id="KW-1185">Reference proteome</keyword>
<dbReference type="PROSITE" id="PS51257">
    <property type="entry name" value="PROKAR_LIPOPROTEIN"/>
    <property type="match status" value="1"/>
</dbReference>
<evidence type="ECO:0000313" key="4">
    <source>
        <dbReference type="Proteomes" id="UP000265614"/>
    </source>
</evidence>
<reference evidence="3 4" key="1">
    <citation type="submission" date="2018-09" db="EMBL/GenBank/DDBJ databases">
        <title>YIM 75000 draft genome.</title>
        <authorList>
            <person name="Tang S."/>
            <person name="Feng Y."/>
        </authorList>
    </citation>
    <scope>NUCLEOTIDE SEQUENCE [LARGE SCALE GENOMIC DNA]</scope>
    <source>
        <strain evidence="3 4">YIM 75000</strain>
    </source>
</reference>
<evidence type="ECO:0008006" key="5">
    <source>
        <dbReference type="Google" id="ProtNLM"/>
    </source>
</evidence>
<gene>
    <name evidence="3" type="ORF">D5H78_15475</name>
</gene>
<dbReference type="EMBL" id="QZEZ01000008">
    <property type="protein sequence ID" value="RJK93738.1"/>
    <property type="molecule type" value="Genomic_DNA"/>
</dbReference>
<protein>
    <recommendedName>
        <fullName evidence="5">DUF3558 domain-containing protein</fullName>
    </recommendedName>
</protein>
<evidence type="ECO:0000313" key="3">
    <source>
        <dbReference type="EMBL" id="RJK93738.1"/>
    </source>
</evidence>